<evidence type="ECO:0000313" key="2">
    <source>
        <dbReference type="Proteomes" id="UP001375539"/>
    </source>
</evidence>
<keyword evidence="2" id="KW-1185">Reference proteome</keyword>
<gene>
    <name evidence="1" type="ORF">WKI58_32115</name>
</gene>
<name>A0ACC6QRF3_9ACTN</name>
<comment type="caution">
    <text evidence="1">The sequence shown here is derived from an EMBL/GenBank/DDBJ whole genome shotgun (WGS) entry which is preliminary data.</text>
</comment>
<dbReference type="EMBL" id="JBBKAI010000002">
    <property type="protein sequence ID" value="MEJ8661108.1"/>
    <property type="molecule type" value="Genomic_DNA"/>
</dbReference>
<proteinExistence type="predicted"/>
<dbReference type="EC" id="4.4.1.-" evidence="1"/>
<accession>A0ACC6QRF3</accession>
<evidence type="ECO:0000313" key="1">
    <source>
        <dbReference type="EMBL" id="MEJ8661108.1"/>
    </source>
</evidence>
<dbReference type="Proteomes" id="UP001375539">
    <property type="component" value="Unassembled WGS sequence"/>
</dbReference>
<reference evidence="1" key="1">
    <citation type="submission" date="2024-03" db="EMBL/GenBank/DDBJ databases">
        <title>Novel Streptomyces species of biotechnological and ecological value are a feature of Machair soil.</title>
        <authorList>
            <person name="Prole J.R."/>
            <person name="Goodfellow M."/>
            <person name="Allenby N."/>
            <person name="Ward A.C."/>
        </authorList>
    </citation>
    <scope>NUCLEOTIDE SEQUENCE</scope>
    <source>
        <strain evidence="1">MS1.AVA.4</strain>
    </source>
</reference>
<protein>
    <submittedName>
        <fullName evidence="1">D-cysteine desulfhydrase family protein</fullName>
        <ecNumber evidence="1">4.4.1.-</ecNumber>
    </submittedName>
</protein>
<sequence length="335" mass="33213">MTSHSRTPQPAPLGNWPTPLEAMPRLARSLGLGADDLWIKRDDLTGLGGGGNKIRKLEWICGTALADGATHLVTTGAAQSNHARLTAAAGARLGLGVVLVLAGTPGSSAAGNLALDGLFGATVVWAGDVRGAALGAVAEQVAGRLRDRGAVPALVPFGGSSVLGARGYAQCGRELLAQAPGLATVVVAAGSGGTMAGLVDTLGPARVLGVHCGAVADPAGTVSALASGLSDTTVEPGSLRLRLDQVGEGYGALTEPVMAALTRTARTEGIVLDPVYTGRAMAGLIAAVEDGDIVPGQRTVFLHTGGLPGLFGHPAALAAAEAELTVGEADLTVGE</sequence>
<organism evidence="1 2">
    <name type="scientific">Streptomyces pratisoli</name>
    <dbReference type="NCBI Taxonomy" id="3139917"/>
    <lineage>
        <taxon>Bacteria</taxon>
        <taxon>Bacillati</taxon>
        <taxon>Actinomycetota</taxon>
        <taxon>Actinomycetes</taxon>
        <taxon>Kitasatosporales</taxon>
        <taxon>Streptomycetaceae</taxon>
        <taxon>Streptomyces</taxon>
    </lineage>
</organism>
<keyword evidence="1" id="KW-0456">Lyase</keyword>